<feature type="signal peptide" evidence="9">
    <location>
        <begin position="1"/>
        <end position="22"/>
    </location>
</feature>
<proteinExistence type="inferred from homology"/>
<evidence type="ECO:0000256" key="3">
    <source>
        <dbReference type="ARBA" id="ARBA00022723"/>
    </source>
</evidence>
<comment type="similarity">
    <text evidence="1 9">Belongs to the CcmH/CycL/Ccl2/NrfF family.</text>
</comment>
<evidence type="ECO:0000256" key="5">
    <source>
        <dbReference type="ARBA" id="ARBA00022748"/>
    </source>
</evidence>
<dbReference type="FunFam" id="1.10.8.640:FF:000001">
    <property type="entry name" value="Cytochrome c-type biogenesis protein"/>
    <property type="match status" value="1"/>
</dbReference>
<keyword evidence="9" id="KW-1133">Transmembrane helix</keyword>
<feature type="transmembrane region" description="Helical" evidence="9">
    <location>
        <begin position="108"/>
        <end position="129"/>
    </location>
</feature>
<evidence type="ECO:0000256" key="8">
    <source>
        <dbReference type="ARBA" id="ARBA00060491"/>
    </source>
</evidence>
<evidence type="ECO:0000313" key="12">
    <source>
        <dbReference type="Proteomes" id="UP001055804"/>
    </source>
</evidence>
<comment type="caution">
    <text evidence="11">The sequence shown here is derived from an EMBL/GenBank/DDBJ whole genome shotgun (WGS) entry which is preliminary data.</text>
</comment>
<dbReference type="GO" id="GO:0005886">
    <property type="term" value="C:plasma membrane"/>
    <property type="evidence" value="ECO:0007669"/>
    <property type="project" value="TreeGrafter"/>
</dbReference>
<sequence length="165" mass="18073">MSLRVAFLALLFALGLAGAAFATAVEPDEQLDDPVLEERAREISKTLRCLVCQNQSIDDSDAQLARDMRLIVRERLVDGDTDAEVVDFLVRRYGDFVLLKPPVKPQTYVLWFGPFLLFAVAGFGVWRLLGATARKQAGDGAAPLSAEEQRRLDALLKGPQAGKDG</sequence>
<keyword evidence="12" id="KW-1185">Reference proteome</keyword>
<keyword evidence="9" id="KW-0472">Membrane</keyword>
<comment type="function">
    <text evidence="7">Required for the biogenesis of c-type cytochromes. Possible subunit of a heme lyase.</text>
</comment>
<dbReference type="GO" id="GO:0017004">
    <property type="term" value="P:cytochrome complex assembly"/>
    <property type="evidence" value="ECO:0007669"/>
    <property type="project" value="UniProtKB-KW"/>
</dbReference>
<evidence type="ECO:0000256" key="2">
    <source>
        <dbReference type="ARBA" id="ARBA00022617"/>
    </source>
</evidence>
<dbReference type="CDD" id="cd16378">
    <property type="entry name" value="CcmH_N"/>
    <property type="match status" value="1"/>
</dbReference>
<keyword evidence="9" id="KW-0812">Transmembrane</keyword>
<name>A0A9J6PBN7_9PROT</name>
<dbReference type="Proteomes" id="UP001055804">
    <property type="component" value="Unassembled WGS sequence"/>
</dbReference>
<dbReference type="InterPro" id="IPR005616">
    <property type="entry name" value="CcmH/CycL/Ccl2/NrfF_N"/>
</dbReference>
<evidence type="ECO:0000256" key="9">
    <source>
        <dbReference type="RuleBase" id="RU364112"/>
    </source>
</evidence>
<keyword evidence="3 9" id="KW-0479">Metal-binding</keyword>
<accession>A0A9J6PBN7</accession>
<evidence type="ECO:0000259" key="10">
    <source>
        <dbReference type="Pfam" id="PF03918"/>
    </source>
</evidence>
<comment type="subcellular location">
    <subcellularLocation>
        <location evidence="8">Membrane</location>
        <topology evidence="8">Single-pass membrane protein</topology>
        <orientation evidence="8">Periplasmic side</orientation>
    </subcellularLocation>
</comment>
<keyword evidence="5" id="KW-0201">Cytochrome c-type biogenesis</keyword>
<dbReference type="InterPro" id="IPR038297">
    <property type="entry name" value="CcmH/CycL/NrfF/Ccl2_sf"/>
</dbReference>
<protein>
    <recommendedName>
        <fullName evidence="9">Cytochrome c-type biogenesis protein</fullName>
    </recommendedName>
</protein>
<gene>
    <name evidence="11" type="ORF">NJQ99_05780</name>
</gene>
<evidence type="ECO:0000256" key="4">
    <source>
        <dbReference type="ARBA" id="ARBA00022729"/>
    </source>
</evidence>
<dbReference type="Pfam" id="PF03918">
    <property type="entry name" value="CcmH"/>
    <property type="match status" value="1"/>
</dbReference>
<feature type="chain" id="PRO_5039962194" description="Cytochrome c-type biogenesis protein" evidence="9">
    <location>
        <begin position="23"/>
        <end position="165"/>
    </location>
</feature>
<dbReference type="EMBL" id="JAMZFT010000001">
    <property type="protein sequence ID" value="MCP1335913.1"/>
    <property type="molecule type" value="Genomic_DNA"/>
</dbReference>
<evidence type="ECO:0000256" key="6">
    <source>
        <dbReference type="ARBA" id="ARBA00023004"/>
    </source>
</evidence>
<dbReference type="GO" id="GO:0046872">
    <property type="term" value="F:metal ion binding"/>
    <property type="evidence" value="ECO:0007669"/>
    <property type="project" value="UniProtKB-KW"/>
</dbReference>
<dbReference type="Gene3D" id="1.10.8.640">
    <property type="entry name" value="Cytochrome C biogenesis protein"/>
    <property type="match status" value="1"/>
</dbReference>
<evidence type="ECO:0000256" key="1">
    <source>
        <dbReference type="ARBA" id="ARBA00010342"/>
    </source>
</evidence>
<feature type="domain" description="CcmH/CycL/Ccl2/NrfF N-terminal" evidence="10">
    <location>
        <begin position="14"/>
        <end position="156"/>
    </location>
</feature>
<keyword evidence="2 9" id="KW-0349">Heme</keyword>
<dbReference type="PANTHER" id="PTHR47870:SF1">
    <property type="entry name" value="CYTOCHROME C-TYPE BIOGENESIS PROTEIN CCMH"/>
    <property type="match status" value="1"/>
</dbReference>
<dbReference type="AlphaFoldDB" id="A0A9J6PBN7"/>
<reference evidence="11" key="1">
    <citation type="submission" date="2022-06" db="EMBL/GenBank/DDBJ databases">
        <title>Isolation and Genomics of Futiania mangrovii gen. nov., sp. nov., a Rare and Metabolically-versatile member in the Class Alphaproteobacteria.</title>
        <authorList>
            <person name="Liu L."/>
            <person name="Huang W.-C."/>
            <person name="Pan J."/>
            <person name="Li J."/>
            <person name="Huang Y."/>
            <person name="Du H."/>
            <person name="Liu Y."/>
            <person name="Li M."/>
        </authorList>
    </citation>
    <scope>NUCLEOTIDE SEQUENCE</scope>
    <source>
        <strain evidence="11">FT118</strain>
    </source>
</reference>
<evidence type="ECO:0000256" key="7">
    <source>
        <dbReference type="ARBA" id="ARBA00037230"/>
    </source>
</evidence>
<keyword evidence="4 9" id="KW-0732">Signal</keyword>
<dbReference type="PANTHER" id="PTHR47870">
    <property type="entry name" value="CYTOCHROME C-TYPE BIOGENESIS PROTEIN CCMH"/>
    <property type="match status" value="1"/>
</dbReference>
<organism evidence="11 12">
    <name type="scientific">Futiania mangrovi</name>
    <dbReference type="NCBI Taxonomy" id="2959716"/>
    <lineage>
        <taxon>Bacteria</taxon>
        <taxon>Pseudomonadati</taxon>
        <taxon>Pseudomonadota</taxon>
        <taxon>Alphaproteobacteria</taxon>
        <taxon>Futianiales</taxon>
        <taxon>Futianiaceae</taxon>
        <taxon>Futiania</taxon>
    </lineage>
</organism>
<dbReference type="RefSeq" id="WP_269331839.1">
    <property type="nucleotide sequence ID" value="NZ_JAMZFT010000001.1"/>
</dbReference>
<keyword evidence="6 9" id="KW-0408">Iron</keyword>
<evidence type="ECO:0000313" key="11">
    <source>
        <dbReference type="EMBL" id="MCP1335913.1"/>
    </source>
</evidence>
<dbReference type="InterPro" id="IPR051263">
    <property type="entry name" value="C-type_cytochrome_biogenesis"/>
</dbReference>